<name>A0A1H6BPI7_9ACTN</name>
<keyword evidence="2" id="KW-1185">Reference proteome</keyword>
<dbReference type="EMBL" id="FNVO01000007">
    <property type="protein sequence ID" value="SEG62594.1"/>
    <property type="molecule type" value="Genomic_DNA"/>
</dbReference>
<evidence type="ECO:0000313" key="2">
    <source>
        <dbReference type="Proteomes" id="UP000236723"/>
    </source>
</evidence>
<dbReference type="AlphaFoldDB" id="A0A1H6BPI7"/>
<organism evidence="1 2">
    <name type="scientific">Thermomonospora echinospora</name>
    <dbReference type="NCBI Taxonomy" id="1992"/>
    <lineage>
        <taxon>Bacteria</taxon>
        <taxon>Bacillati</taxon>
        <taxon>Actinomycetota</taxon>
        <taxon>Actinomycetes</taxon>
        <taxon>Streptosporangiales</taxon>
        <taxon>Thermomonosporaceae</taxon>
        <taxon>Thermomonospora</taxon>
    </lineage>
</organism>
<protein>
    <submittedName>
        <fullName evidence="1">Uncharacterized protein</fullName>
    </submittedName>
</protein>
<gene>
    <name evidence="1" type="ORF">SAMN04489712_107307</name>
</gene>
<sequence>MVQIAHGGVALPRDRDLAVREKTQVPTLGLSTVRWFSPSVSTGSGSTNNSHNH</sequence>
<dbReference type="Proteomes" id="UP000236723">
    <property type="component" value="Unassembled WGS sequence"/>
</dbReference>
<proteinExistence type="predicted"/>
<reference evidence="2" key="1">
    <citation type="submission" date="2016-10" db="EMBL/GenBank/DDBJ databases">
        <authorList>
            <person name="Varghese N."/>
            <person name="Submissions S."/>
        </authorList>
    </citation>
    <scope>NUCLEOTIDE SEQUENCE [LARGE SCALE GENOMIC DNA]</scope>
    <source>
        <strain evidence="2">DSM 43163</strain>
    </source>
</reference>
<evidence type="ECO:0000313" key="1">
    <source>
        <dbReference type="EMBL" id="SEG62594.1"/>
    </source>
</evidence>
<accession>A0A1H6BPI7</accession>